<organism evidence="1 2">
    <name type="scientific">Leptospira tipperaryensis</name>
    <dbReference type="NCBI Taxonomy" id="2564040"/>
    <lineage>
        <taxon>Bacteria</taxon>
        <taxon>Pseudomonadati</taxon>
        <taxon>Spirochaetota</taxon>
        <taxon>Spirochaetia</taxon>
        <taxon>Leptospirales</taxon>
        <taxon>Leptospiraceae</taxon>
        <taxon>Leptospira</taxon>
    </lineage>
</organism>
<gene>
    <name evidence="1" type="ORF">A0128_04790</name>
</gene>
<sequence>MKIKTIYILILLYTFSFINCIGNLKGKPTPPDPNLSGLYLSSETNEWDKDGKLKLEVLSIFPKANGDLAFERKTIVRLSFIASDNREEWRIRSGGVVTSLNEILLQESLYQEYHVLHMGVRESDPKKWKLNEMGAPAKVREVGNVTSSGNLLGEIGQDGRELKFSKTIYRKIGNAFLGRVTTTVNQKKLTLDNEITGVVFYKGGENVEDRIVAVFSKTDFIRPGMIFFVGKEKVSCKVIEVFQQSATLEPVSKKNLSVVIGDPVLLEGIVDNKAINKRATADELIRKLKSDPNVSKEELIREIEKLKNER</sequence>
<evidence type="ECO:0000313" key="2">
    <source>
        <dbReference type="Proteomes" id="UP000094197"/>
    </source>
</evidence>
<evidence type="ECO:0008006" key="3">
    <source>
        <dbReference type="Google" id="ProtNLM"/>
    </source>
</evidence>
<dbReference type="RefSeq" id="WP_069606464.1">
    <property type="nucleotide sequence ID" value="NZ_CP015217.1"/>
</dbReference>
<evidence type="ECO:0000313" key="1">
    <source>
        <dbReference type="EMBL" id="AOP33224.1"/>
    </source>
</evidence>
<protein>
    <recommendedName>
        <fullName evidence="3">Lipoprotein</fullName>
    </recommendedName>
</protein>
<dbReference type="NCBIfam" id="NF047800">
    <property type="entry name" value="LIC12353_lipo"/>
    <property type="match status" value="1"/>
</dbReference>
<dbReference type="Proteomes" id="UP000094197">
    <property type="component" value="Chromosome 1"/>
</dbReference>
<dbReference type="EMBL" id="CP015217">
    <property type="protein sequence ID" value="AOP33224.1"/>
    <property type="molecule type" value="Genomic_DNA"/>
</dbReference>
<accession>A0A1D7UUJ8</accession>
<keyword evidence="2" id="KW-1185">Reference proteome</keyword>
<dbReference type="KEGG" id="laj:A0128_04790"/>
<proteinExistence type="predicted"/>
<reference evidence="1 2" key="1">
    <citation type="submission" date="2016-04" db="EMBL/GenBank/DDBJ databases">
        <title>Complete genome seqeunce of Leptospira alstonii serovar Room22.</title>
        <authorList>
            <person name="Nally J.E."/>
            <person name="Bayles D.O."/>
            <person name="Hurley D."/>
            <person name="Fanning S."/>
            <person name="McMahon B.J."/>
            <person name="Arent Z."/>
        </authorList>
    </citation>
    <scope>NUCLEOTIDE SEQUENCE [LARGE SCALE GENOMIC DNA]</scope>
    <source>
        <strain evidence="1 2">GWTS #1</strain>
    </source>
</reference>
<name>A0A1D7UUJ8_9LEPT</name>
<dbReference type="OrthoDB" id="342410at2"/>
<dbReference type="AlphaFoldDB" id="A0A1D7UUJ8"/>